<feature type="region of interest" description="Disordered" evidence="1">
    <location>
        <begin position="1"/>
        <end position="30"/>
    </location>
</feature>
<feature type="compositionally biased region" description="Low complexity" evidence="1">
    <location>
        <begin position="11"/>
        <end position="30"/>
    </location>
</feature>
<evidence type="ECO:0000256" key="1">
    <source>
        <dbReference type="SAM" id="MobiDB-lite"/>
    </source>
</evidence>
<dbReference type="Proteomes" id="UP000015105">
    <property type="component" value="Chromosome 4D"/>
</dbReference>
<protein>
    <submittedName>
        <fullName evidence="2">Uncharacterized protein</fullName>
    </submittedName>
</protein>
<dbReference type="EnsemblPlants" id="AET4Gv20694800.1">
    <property type="protein sequence ID" value="AET4Gv20694800.1"/>
    <property type="gene ID" value="AET4Gv20694800"/>
</dbReference>
<sequence>PPRPSARRRAASAATGAFSTPATASSSSTPLKVTEDFAICDLITGEGWRVKADPDCADIIWNGWSDDDDNKYEQENEGVTWNAAVLCAKDGCDHIYCHGGPFLVALVGSDEEQRMTFAAAYSSETRK</sequence>
<reference evidence="2" key="5">
    <citation type="journal article" date="2021" name="G3 (Bethesda)">
        <title>Aegilops tauschii genome assembly Aet v5.0 features greater sequence contiguity and improved annotation.</title>
        <authorList>
            <person name="Wang L."/>
            <person name="Zhu T."/>
            <person name="Rodriguez J.C."/>
            <person name="Deal K.R."/>
            <person name="Dubcovsky J."/>
            <person name="McGuire P.E."/>
            <person name="Lux T."/>
            <person name="Spannagl M."/>
            <person name="Mayer K.F.X."/>
            <person name="Baldrich P."/>
            <person name="Meyers B.C."/>
            <person name="Huo N."/>
            <person name="Gu Y.Q."/>
            <person name="Zhou H."/>
            <person name="Devos K.M."/>
            <person name="Bennetzen J.L."/>
            <person name="Unver T."/>
            <person name="Budak H."/>
            <person name="Gulick P.J."/>
            <person name="Galiba G."/>
            <person name="Kalapos B."/>
            <person name="Nelson D.R."/>
            <person name="Li P."/>
            <person name="You F.M."/>
            <person name="Luo M.C."/>
            <person name="Dvorak J."/>
        </authorList>
    </citation>
    <scope>NUCLEOTIDE SEQUENCE [LARGE SCALE GENOMIC DNA]</scope>
    <source>
        <strain evidence="2">cv. AL8/78</strain>
    </source>
</reference>
<dbReference type="AlphaFoldDB" id="A0A453IVK8"/>
<dbReference type="Gramene" id="AET4Gv20694800.1">
    <property type="protein sequence ID" value="AET4Gv20694800.1"/>
    <property type="gene ID" value="AET4Gv20694800"/>
</dbReference>
<evidence type="ECO:0000313" key="3">
    <source>
        <dbReference type="Proteomes" id="UP000015105"/>
    </source>
</evidence>
<accession>A0A453IVK8</accession>
<name>A0A453IVK8_AEGTS</name>
<organism evidence="2 3">
    <name type="scientific">Aegilops tauschii subsp. strangulata</name>
    <name type="common">Goatgrass</name>
    <dbReference type="NCBI Taxonomy" id="200361"/>
    <lineage>
        <taxon>Eukaryota</taxon>
        <taxon>Viridiplantae</taxon>
        <taxon>Streptophyta</taxon>
        <taxon>Embryophyta</taxon>
        <taxon>Tracheophyta</taxon>
        <taxon>Spermatophyta</taxon>
        <taxon>Magnoliopsida</taxon>
        <taxon>Liliopsida</taxon>
        <taxon>Poales</taxon>
        <taxon>Poaceae</taxon>
        <taxon>BOP clade</taxon>
        <taxon>Pooideae</taxon>
        <taxon>Triticodae</taxon>
        <taxon>Triticeae</taxon>
        <taxon>Triticinae</taxon>
        <taxon>Aegilops</taxon>
    </lineage>
</organism>
<keyword evidence="3" id="KW-1185">Reference proteome</keyword>
<dbReference type="PANTHER" id="PTHR32133">
    <property type="entry name" value="OS07G0120400 PROTEIN"/>
    <property type="match status" value="1"/>
</dbReference>
<reference evidence="3" key="2">
    <citation type="journal article" date="2017" name="Nat. Plants">
        <title>The Aegilops tauschii genome reveals multiple impacts of transposons.</title>
        <authorList>
            <person name="Zhao G."/>
            <person name="Zou C."/>
            <person name="Li K."/>
            <person name="Wang K."/>
            <person name="Li T."/>
            <person name="Gao L."/>
            <person name="Zhang X."/>
            <person name="Wang H."/>
            <person name="Yang Z."/>
            <person name="Liu X."/>
            <person name="Jiang W."/>
            <person name="Mao L."/>
            <person name="Kong X."/>
            <person name="Jiao Y."/>
            <person name="Jia J."/>
        </authorList>
    </citation>
    <scope>NUCLEOTIDE SEQUENCE [LARGE SCALE GENOMIC DNA]</scope>
    <source>
        <strain evidence="3">cv. AL8/78</strain>
    </source>
</reference>
<evidence type="ECO:0000313" key="2">
    <source>
        <dbReference type="EnsemblPlants" id="AET4Gv20694800.1"/>
    </source>
</evidence>
<dbReference type="PANTHER" id="PTHR32133:SF343">
    <property type="entry name" value="F-BOX DOMAIN-CONTAINING PROTEIN"/>
    <property type="match status" value="1"/>
</dbReference>
<proteinExistence type="predicted"/>
<feature type="compositionally biased region" description="Basic residues" evidence="1">
    <location>
        <begin position="1"/>
        <end position="10"/>
    </location>
</feature>
<reference evidence="2" key="4">
    <citation type="submission" date="2019-03" db="UniProtKB">
        <authorList>
            <consortium name="EnsemblPlants"/>
        </authorList>
    </citation>
    <scope>IDENTIFICATION</scope>
</reference>
<reference evidence="3" key="1">
    <citation type="journal article" date="2014" name="Science">
        <title>Ancient hybridizations among the ancestral genomes of bread wheat.</title>
        <authorList>
            <consortium name="International Wheat Genome Sequencing Consortium,"/>
            <person name="Marcussen T."/>
            <person name="Sandve S.R."/>
            <person name="Heier L."/>
            <person name="Spannagl M."/>
            <person name="Pfeifer M."/>
            <person name="Jakobsen K.S."/>
            <person name="Wulff B.B."/>
            <person name="Steuernagel B."/>
            <person name="Mayer K.F."/>
            <person name="Olsen O.A."/>
        </authorList>
    </citation>
    <scope>NUCLEOTIDE SEQUENCE [LARGE SCALE GENOMIC DNA]</scope>
    <source>
        <strain evidence="3">cv. AL8/78</strain>
    </source>
</reference>
<reference evidence="2" key="3">
    <citation type="journal article" date="2017" name="Nature">
        <title>Genome sequence of the progenitor of the wheat D genome Aegilops tauschii.</title>
        <authorList>
            <person name="Luo M.C."/>
            <person name="Gu Y.Q."/>
            <person name="Puiu D."/>
            <person name="Wang H."/>
            <person name="Twardziok S.O."/>
            <person name="Deal K.R."/>
            <person name="Huo N."/>
            <person name="Zhu T."/>
            <person name="Wang L."/>
            <person name="Wang Y."/>
            <person name="McGuire P.E."/>
            <person name="Liu S."/>
            <person name="Long H."/>
            <person name="Ramasamy R.K."/>
            <person name="Rodriguez J.C."/>
            <person name="Van S.L."/>
            <person name="Yuan L."/>
            <person name="Wang Z."/>
            <person name="Xia Z."/>
            <person name="Xiao L."/>
            <person name="Anderson O.D."/>
            <person name="Ouyang S."/>
            <person name="Liang Y."/>
            <person name="Zimin A.V."/>
            <person name="Pertea G."/>
            <person name="Qi P."/>
            <person name="Bennetzen J.L."/>
            <person name="Dai X."/>
            <person name="Dawson M.W."/>
            <person name="Muller H.G."/>
            <person name="Kugler K."/>
            <person name="Rivarola-Duarte L."/>
            <person name="Spannagl M."/>
            <person name="Mayer K.F.X."/>
            <person name="Lu F.H."/>
            <person name="Bevan M.W."/>
            <person name="Leroy P."/>
            <person name="Li P."/>
            <person name="You F.M."/>
            <person name="Sun Q."/>
            <person name="Liu Z."/>
            <person name="Lyons E."/>
            <person name="Wicker T."/>
            <person name="Salzberg S.L."/>
            <person name="Devos K.M."/>
            <person name="Dvorak J."/>
        </authorList>
    </citation>
    <scope>NUCLEOTIDE SEQUENCE [LARGE SCALE GENOMIC DNA]</scope>
    <source>
        <strain evidence="2">cv. AL8/78</strain>
    </source>
</reference>